<proteinExistence type="inferred from homology"/>
<reference evidence="4" key="1">
    <citation type="submission" date="2021-02" db="EMBL/GenBank/DDBJ databases">
        <authorList>
            <person name="Dougan E. K."/>
            <person name="Rhodes N."/>
            <person name="Thang M."/>
            <person name="Chan C."/>
        </authorList>
    </citation>
    <scope>NUCLEOTIDE SEQUENCE</scope>
</reference>
<accession>A0A813DQX5</accession>
<keyword evidence="3" id="KW-0342">GTP-binding</keyword>
<dbReference type="SUPFAM" id="SSF52540">
    <property type="entry name" value="P-loop containing nucleoside triphosphate hydrolases"/>
    <property type="match status" value="1"/>
</dbReference>
<dbReference type="Gene3D" id="3.40.50.300">
    <property type="entry name" value="P-loop containing nucleotide triphosphate hydrolases"/>
    <property type="match status" value="1"/>
</dbReference>
<protein>
    <recommendedName>
        <fullName evidence="6">Ras-related GTP-binding protein</fullName>
    </recommendedName>
</protein>
<evidence type="ECO:0008006" key="6">
    <source>
        <dbReference type="Google" id="ProtNLM"/>
    </source>
</evidence>
<evidence type="ECO:0000256" key="2">
    <source>
        <dbReference type="ARBA" id="ARBA00022741"/>
    </source>
</evidence>
<evidence type="ECO:0000256" key="1">
    <source>
        <dbReference type="ARBA" id="ARBA00007756"/>
    </source>
</evidence>
<dbReference type="GO" id="GO:1990131">
    <property type="term" value="C:Gtr1-Gtr2 GTPase complex"/>
    <property type="evidence" value="ECO:0007669"/>
    <property type="project" value="TreeGrafter"/>
</dbReference>
<dbReference type="GO" id="GO:0005525">
    <property type="term" value="F:GTP binding"/>
    <property type="evidence" value="ECO:0007669"/>
    <property type="project" value="UniProtKB-KW"/>
</dbReference>
<dbReference type="InterPro" id="IPR006762">
    <property type="entry name" value="Gtr1_RagA"/>
</dbReference>
<dbReference type="Gene3D" id="3.30.450.190">
    <property type="match status" value="1"/>
</dbReference>
<comment type="caution">
    <text evidence="4">The sequence shown here is derived from an EMBL/GenBank/DDBJ whole genome shotgun (WGS) entry which is preliminary data.</text>
</comment>
<dbReference type="Proteomes" id="UP000654075">
    <property type="component" value="Unassembled WGS sequence"/>
</dbReference>
<dbReference type="GO" id="GO:0005634">
    <property type="term" value="C:nucleus"/>
    <property type="evidence" value="ECO:0007669"/>
    <property type="project" value="TreeGrafter"/>
</dbReference>
<sequence length="425" mass="47693">MDESDDTPKVLLVGPHRGGKTSILKVVFQKLSPHETLFLETTPKLELTSISRNSLVKFKVLDFPGSTVFDDSTDPMLFSKTCVVAFVIDAQEEPYTMALARAKKVIEHAHKINPKISFDILIHKVDGAKFFSDDHKTEIQTTIHSKLTEELQDKVDARITFHCTSIYDHTIFEAFSKIVQKLIPQLPVLEQCLELLITNSRMEKAYLFDVVSKVYIASDPQPVDLQWYELCSDMIDVVIDVSCIYGLAEDGNSIASSIERDAKSSCVIHLNNGTLLYLKEVDRCLALVCILREENFDRQHLLDYNIKVFREAKLFLYYHLTGISVSVANLDIKVHGGPEPLEVGLETWEATERVACAFAAIRAVTSFTRHRALETVISEGLEAVLRPACLLVQSLIQVYEEAVIHEDDGGASEDEEPSSLVASCW</sequence>
<dbReference type="AlphaFoldDB" id="A0A813DQX5"/>
<dbReference type="PANTHER" id="PTHR11259">
    <property type="entry name" value="RAS-RELATED GTP BINDING RAG/GTR YEAST"/>
    <property type="match status" value="1"/>
</dbReference>
<evidence type="ECO:0000256" key="3">
    <source>
        <dbReference type="ARBA" id="ARBA00023134"/>
    </source>
</evidence>
<dbReference type="OMA" id="GAYFNDP"/>
<dbReference type="GO" id="GO:0010507">
    <property type="term" value="P:negative regulation of autophagy"/>
    <property type="evidence" value="ECO:0007669"/>
    <property type="project" value="TreeGrafter"/>
</dbReference>
<evidence type="ECO:0000313" key="5">
    <source>
        <dbReference type="Proteomes" id="UP000654075"/>
    </source>
</evidence>
<dbReference type="GO" id="GO:0009267">
    <property type="term" value="P:cellular response to starvation"/>
    <property type="evidence" value="ECO:0007669"/>
    <property type="project" value="TreeGrafter"/>
</dbReference>
<dbReference type="GO" id="GO:1904263">
    <property type="term" value="P:positive regulation of TORC1 signaling"/>
    <property type="evidence" value="ECO:0007669"/>
    <property type="project" value="TreeGrafter"/>
</dbReference>
<keyword evidence="5" id="KW-1185">Reference proteome</keyword>
<dbReference type="InterPro" id="IPR027417">
    <property type="entry name" value="P-loop_NTPase"/>
</dbReference>
<organism evidence="4 5">
    <name type="scientific">Polarella glacialis</name>
    <name type="common">Dinoflagellate</name>
    <dbReference type="NCBI Taxonomy" id="89957"/>
    <lineage>
        <taxon>Eukaryota</taxon>
        <taxon>Sar</taxon>
        <taxon>Alveolata</taxon>
        <taxon>Dinophyceae</taxon>
        <taxon>Suessiales</taxon>
        <taxon>Suessiaceae</taxon>
        <taxon>Polarella</taxon>
    </lineage>
</organism>
<dbReference type="GO" id="GO:0005764">
    <property type="term" value="C:lysosome"/>
    <property type="evidence" value="ECO:0007669"/>
    <property type="project" value="TreeGrafter"/>
</dbReference>
<dbReference type="Pfam" id="PF04670">
    <property type="entry name" value="Gtr1_RagA"/>
    <property type="match status" value="1"/>
</dbReference>
<name>A0A813DQX5_POLGL</name>
<evidence type="ECO:0000313" key="4">
    <source>
        <dbReference type="EMBL" id="CAE8588031.1"/>
    </source>
</evidence>
<dbReference type="EMBL" id="CAJNNV010002897">
    <property type="protein sequence ID" value="CAE8588031.1"/>
    <property type="molecule type" value="Genomic_DNA"/>
</dbReference>
<dbReference type="GO" id="GO:0003924">
    <property type="term" value="F:GTPase activity"/>
    <property type="evidence" value="ECO:0007669"/>
    <property type="project" value="TreeGrafter"/>
</dbReference>
<dbReference type="OrthoDB" id="26136at2759"/>
<keyword evidence="2" id="KW-0547">Nucleotide-binding</keyword>
<dbReference type="PANTHER" id="PTHR11259:SF2">
    <property type="entry name" value="GH16429P"/>
    <property type="match status" value="1"/>
</dbReference>
<gene>
    <name evidence="4" type="ORF">PGLA1383_LOCUS6849</name>
</gene>
<comment type="similarity">
    <text evidence="1">Belongs to the GTR/RAG GTP-binding protein family.</text>
</comment>